<evidence type="ECO:0000313" key="2">
    <source>
        <dbReference type="Proteomes" id="UP000781958"/>
    </source>
</evidence>
<sequence length="34" mass="3738">MAVERLMKATDPNLAFMLLDTPLLHCRGAGPLEI</sequence>
<gene>
    <name evidence="1" type="ORF">J2851_006084</name>
</gene>
<proteinExistence type="predicted"/>
<accession>A0ABS4SUM2</accession>
<dbReference type="EMBL" id="JAGINP010000029">
    <property type="protein sequence ID" value="MBP2296268.1"/>
    <property type="molecule type" value="Genomic_DNA"/>
</dbReference>
<dbReference type="Proteomes" id="UP000781958">
    <property type="component" value="Unassembled WGS sequence"/>
</dbReference>
<keyword evidence="2" id="KW-1185">Reference proteome</keyword>
<comment type="caution">
    <text evidence="1">The sequence shown here is derived from an EMBL/GenBank/DDBJ whole genome shotgun (WGS) entry which is preliminary data.</text>
</comment>
<organism evidence="1 2">
    <name type="scientific">Azospirillum rugosum</name>
    <dbReference type="NCBI Taxonomy" id="416170"/>
    <lineage>
        <taxon>Bacteria</taxon>
        <taxon>Pseudomonadati</taxon>
        <taxon>Pseudomonadota</taxon>
        <taxon>Alphaproteobacteria</taxon>
        <taxon>Rhodospirillales</taxon>
        <taxon>Azospirillaceae</taxon>
        <taxon>Azospirillum</taxon>
    </lineage>
</organism>
<name>A0ABS4SUM2_9PROT</name>
<reference evidence="1 2" key="1">
    <citation type="submission" date="2021-03" db="EMBL/GenBank/DDBJ databases">
        <title>Genomic Encyclopedia of Type Strains, Phase III (KMG-III): the genomes of soil and plant-associated and newly described type strains.</title>
        <authorList>
            <person name="Whitman W."/>
        </authorList>
    </citation>
    <scope>NUCLEOTIDE SEQUENCE [LARGE SCALE GENOMIC DNA]</scope>
    <source>
        <strain evidence="1 2">IMMIB AFH-6</strain>
    </source>
</reference>
<evidence type="ECO:0000313" key="1">
    <source>
        <dbReference type="EMBL" id="MBP2296268.1"/>
    </source>
</evidence>
<protein>
    <submittedName>
        <fullName evidence="1">Uncharacterized protein</fullName>
    </submittedName>
</protein>